<protein>
    <recommendedName>
        <fullName evidence="2">Phosphoglycolate phosphatase</fullName>
    </recommendedName>
</protein>
<dbReference type="InterPro" id="IPR036412">
    <property type="entry name" value="HAD-like_sf"/>
</dbReference>
<dbReference type="SUPFAM" id="SSF56784">
    <property type="entry name" value="HAD-like"/>
    <property type="match status" value="1"/>
</dbReference>
<organism evidence="1">
    <name type="scientific">mine drainage metagenome</name>
    <dbReference type="NCBI Taxonomy" id="410659"/>
    <lineage>
        <taxon>unclassified sequences</taxon>
        <taxon>metagenomes</taxon>
        <taxon>ecological metagenomes</taxon>
    </lineage>
</organism>
<dbReference type="Gene3D" id="3.40.50.1000">
    <property type="entry name" value="HAD superfamily/HAD-like"/>
    <property type="match status" value="1"/>
</dbReference>
<dbReference type="InterPro" id="IPR023214">
    <property type="entry name" value="HAD_sf"/>
</dbReference>
<evidence type="ECO:0000313" key="1">
    <source>
        <dbReference type="EMBL" id="OIQ73699.1"/>
    </source>
</evidence>
<dbReference type="AlphaFoldDB" id="A0A1J5Q897"/>
<name>A0A1J5Q897_9ZZZZ</name>
<accession>A0A1J5Q897</accession>
<dbReference type="EMBL" id="MLJW01002770">
    <property type="protein sequence ID" value="OIQ73699.1"/>
    <property type="molecule type" value="Genomic_DNA"/>
</dbReference>
<gene>
    <name evidence="1" type="ORF">GALL_446590</name>
</gene>
<proteinExistence type="predicted"/>
<sequence length="64" mass="6748">MAPDRAIAFEDSLNGLRSAQAAGIRTVVTPSLYTDDEDHGAAQWCVPSLALAHLPVEVTRAIAS</sequence>
<comment type="caution">
    <text evidence="1">The sequence shown here is derived from an EMBL/GenBank/DDBJ whole genome shotgun (WGS) entry which is preliminary data.</text>
</comment>
<evidence type="ECO:0008006" key="2">
    <source>
        <dbReference type="Google" id="ProtNLM"/>
    </source>
</evidence>
<reference evidence="1" key="1">
    <citation type="submission" date="2016-10" db="EMBL/GenBank/DDBJ databases">
        <title>Sequence of Gallionella enrichment culture.</title>
        <authorList>
            <person name="Poehlein A."/>
            <person name="Muehling M."/>
            <person name="Daniel R."/>
        </authorList>
    </citation>
    <scope>NUCLEOTIDE SEQUENCE</scope>
</reference>